<dbReference type="EMBL" id="JAPTSV010000010">
    <property type="protein sequence ID" value="KAJ1523286.1"/>
    <property type="molecule type" value="Genomic_DNA"/>
</dbReference>
<feature type="compositionally biased region" description="Pro residues" evidence="1">
    <location>
        <begin position="14"/>
        <end position="32"/>
    </location>
</feature>
<organism evidence="2 3">
    <name type="scientific">Megalurothrips usitatus</name>
    <name type="common">bean blossom thrips</name>
    <dbReference type="NCBI Taxonomy" id="439358"/>
    <lineage>
        <taxon>Eukaryota</taxon>
        <taxon>Metazoa</taxon>
        <taxon>Ecdysozoa</taxon>
        <taxon>Arthropoda</taxon>
        <taxon>Hexapoda</taxon>
        <taxon>Insecta</taxon>
        <taxon>Pterygota</taxon>
        <taxon>Neoptera</taxon>
        <taxon>Paraneoptera</taxon>
        <taxon>Thysanoptera</taxon>
        <taxon>Terebrantia</taxon>
        <taxon>Thripoidea</taxon>
        <taxon>Thripidae</taxon>
        <taxon>Megalurothrips</taxon>
    </lineage>
</organism>
<gene>
    <name evidence="2" type="ORF">ONE63_001165</name>
</gene>
<sequence length="395" mass="44954">MGEGGGEASSGLPGPRPPGRAAPAVAQPPPAARPVSVGPSFHQRAAEAEDQRGLHQPTDSLPPSEPEPEPVCLVFACLLCAPCGALSVLTPARMPRQRELSMPIPRWQKPATKYYDNNYSFGMNFYQPMIDWLDDRDRGLRPRPPPHLPWLNERGLKRYDPSQQGIKTYSKERARQLAVEAQLRAQEALRENKEVGPITHPRSPFSLAKQVEIATSLTKKVLGESSYEERHAEKILREKQLADLRRRTEDILAEFVPSSAMATTDLESSSYRAKSRRAIANELIMESLRHLQDSRTETEIRKAYSDTRRGVRTYQTPYWYFPWSWEDPSCASTSKYLSWERPRYDYSMAPWACEYPLSYRYLGNHQHSYDSCRPIRSYTIRYCPCMSSGTVGVTL</sequence>
<proteinExistence type="predicted"/>
<evidence type="ECO:0000256" key="1">
    <source>
        <dbReference type="SAM" id="MobiDB-lite"/>
    </source>
</evidence>
<dbReference type="Proteomes" id="UP001075354">
    <property type="component" value="Chromosome 10"/>
</dbReference>
<evidence type="ECO:0000313" key="3">
    <source>
        <dbReference type="Proteomes" id="UP001075354"/>
    </source>
</evidence>
<protein>
    <submittedName>
        <fullName evidence="2">Uncharacterized protein</fullName>
    </submittedName>
</protein>
<reference evidence="2" key="1">
    <citation type="submission" date="2022-12" db="EMBL/GenBank/DDBJ databases">
        <title>Chromosome-level genome assembly of the bean flower thrips Megalurothrips usitatus.</title>
        <authorList>
            <person name="Ma L."/>
            <person name="Liu Q."/>
            <person name="Li H."/>
            <person name="Cai W."/>
        </authorList>
    </citation>
    <scope>NUCLEOTIDE SEQUENCE</scope>
    <source>
        <strain evidence="2">Cailab_2022a</strain>
    </source>
</reference>
<dbReference type="AlphaFoldDB" id="A0AAV7XDB6"/>
<feature type="compositionally biased region" description="Basic and acidic residues" evidence="1">
    <location>
        <begin position="44"/>
        <end position="53"/>
    </location>
</feature>
<name>A0AAV7XDB6_9NEOP</name>
<accession>A0AAV7XDB6</accession>
<keyword evidence="3" id="KW-1185">Reference proteome</keyword>
<comment type="caution">
    <text evidence="2">The sequence shown here is derived from an EMBL/GenBank/DDBJ whole genome shotgun (WGS) entry which is preliminary data.</text>
</comment>
<evidence type="ECO:0000313" key="2">
    <source>
        <dbReference type="EMBL" id="KAJ1523286.1"/>
    </source>
</evidence>
<feature type="region of interest" description="Disordered" evidence="1">
    <location>
        <begin position="1"/>
        <end position="66"/>
    </location>
</feature>